<dbReference type="Proteomes" id="UP001196408">
    <property type="component" value="Unassembled WGS sequence"/>
</dbReference>
<evidence type="ECO:0000313" key="10">
    <source>
        <dbReference type="EMBL" id="MBV3383273.1"/>
    </source>
</evidence>
<evidence type="ECO:0000256" key="7">
    <source>
        <dbReference type="RuleBase" id="RU004136"/>
    </source>
</evidence>
<feature type="domain" description="Mur ligase central" evidence="9">
    <location>
        <begin position="104"/>
        <end position="286"/>
    </location>
</feature>
<comment type="subcellular location">
    <subcellularLocation>
        <location evidence="6 7">Cytoplasm</location>
    </subcellularLocation>
</comment>
<evidence type="ECO:0000313" key="13">
    <source>
        <dbReference type="Proteomes" id="UP001197492"/>
    </source>
</evidence>
<dbReference type="InterPro" id="IPR004101">
    <property type="entry name" value="Mur_ligase_C"/>
</dbReference>
<comment type="function">
    <text evidence="6 7">Involved in cell wall formation. Catalyzes the final step in the synthesis of UDP-N-acetylmuramoyl-pentapeptide, the precursor of murein.</text>
</comment>
<dbReference type="GO" id="GO:0047480">
    <property type="term" value="F:UDP-N-acetylmuramoyl-tripeptide-D-alanyl-D-alanine ligase activity"/>
    <property type="evidence" value="ECO:0007669"/>
    <property type="project" value="UniProtKB-UniRule"/>
</dbReference>
<evidence type="ECO:0000313" key="11">
    <source>
        <dbReference type="EMBL" id="MBV3393254.1"/>
    </source>
</evidence>
<dbReference type="InterPro" id="IPR051046">
    <property type="entry name" value="MurCDEF_CellWall_CoF430Synth"/>
</dbReference>
<dbReference type="GO" id="GO:0008360">
    <property type="term" value="P:regulation of cell shape"/>
    <property type="evidence" value="ECO:0007669"/>
    <property type="project" value="UniProtKB-KW"/>
</dbReference>
<dbReference type="Proteomes" id="UP001197492">
    <property type="component" value="Unassembled WGS sequence"/>
</dbReference>
<feature type="binding site" evidence="6">
    <location>
        <begin position="106"/>
        <end position="112"/>
    </location>
    <ligand>
        <name>ATP</name>
        <dbReference type="ChEBI" id="CHEBI:30616"/>
    </ligand>
</feature>
<evidence type="ECO:0000259" key="8">
    <source>
        <dbReference type="Pfam" id="PF02875"/>
    </source>
</evidence>
<evidence type="ECO:0000256" key="6">
    <source>
        <dbReference type="HAMAP-Rule" id="MF_02019"/>
    </source>
</evidence>
<dbReference type="InterPro" id="IPR005863">
    <property type="entry name" value="UDP-N-AcMur_synth"/>
</dbReference>
<dbReference type="HAMAP" id="MF_02019">
    <property type="entry name" value="MurF"/>
    <property type="match status" value="1"/>
</dbReference>
<keyword evidence="5 6" id="KW-0131">Cell cycle</keyword>
<dbReference type="AlphaFoldDB" id="A0AAW4MWV2"/>
<dbReference type="GO" id="GO:0071555">
    <property type="term" value="P:cell wall organization"/>
    <property type="evidence" value="ECO:0007669"/>
    <property type="project" value="UniProtKB-KW"/>
</dbReference>
<dbReference type="NCBIfam" id="TIGR01143">
    <property type="entry name" value="murF"/>
    <property type="match status" value="1"/>
</dbReference>
<dbReference type="PANTHER" id="PTHR43024:SF1">
    <property type="entry name" value="UDP-N-ACETYLMURAMOYL-TRIPEPTIDE--D-ALANYL-D-ALANINE LIGASE"/>
    <property type="match status" value="1"/>
</dbReference>
<dbReference type="Pfam" id="PF08245">
    <property type="entry name" value="Mur_ligase_M"/>
    <property type="match status" value="1"/>
</dbReference>
<comment type="catalytic activity">
    <reaction evidence="6 7">
        <text>D-alanyl-D-alanine + UDP-N-acetyl-alpha-D-muramoyl-L-alanyl-gamma-D-glutamyl-meso-2,6-diaminopimelate + ATP = UDP-N-acetyl-alpha-D-muramoyl-L-alanyl-gamma-D-glutamyl-meso-2,6-diaminopimeloyl-D-alanyl-D-alanine + ADP + phosphate + H(+)</text>
        <dbReference type="Rhea" id="RHEA:28374"/>
        <dbReference type="ChEBI" id="CHEBI:15378"/>
        <dbReference type="ChEBI" id="CHEBI:30616"/>
        <dbReference type="ChEBI" id="CHEBI:43474"/>
        <dbReference type="ChEBI" id="CHEBI:57822"/>
        <dbReference type="ChEBI" id="CHEBI:61386"/>
        <dbReference type="ChEBI" id="CHEBI:83905"/>
        <dbReference type="ChEBI" id="CHEBI:456216"/>
        <dbReference type="EC" id="6.3.2.10"/>
    </reaction>
</comment>
<gene>
    <name evidence="6" type="primary">murF</name>
    <name evidence="10" type="ORF">KSV97_08595</name>
    <name evidence="11" type="ORF">KSW06_08305</name>
</gene>
<proteinExistence type="inferred from homology"/>
<dbReference type="InterPro" id="IPR013221">
    <property type="entry name" value="Mur_ligase_cen"/>
</dbReference>
<evidence type="ECO:0000256" key="2">
    <source>
        <dbReference type="ARBA" id="ARBA00022618"/>
    </source>
</evidence>
<evidence type="ECO:0000259" key="9">
    <source>
        <dbReference type="Pfam" id="PF08245"/>
    </source>
</evidence>
<comment type="pathway">
    <text evidence="6 7">Cell wall biogenesis; peptidoglycan biosynthesis.</text>
</comment>
<keyword evidence="6 7" id="KW-0961">Cell wall biogenesis/degradation</keyword>
<evidence type="ECO:0000313" key="12">
    <source>
        <dbReference type="Proteomes" id="UP001196408"/>
    </source>
</evidence>
<keyword evidence="6 7" id="KW-0133">Cell shape</keyword>
<sequence>MLISEIIEATNGKLLNGHLDDQVNGFTQDTRVIQPGNLYIPLVGIKDGHDYIPQAFKNGATATLTSHPIEDDVHNVILVEDTMKALGDLARYVRVHSNAKVVGITGSAGKTSTKDMIASVISQQYTTLKTQGNYNNNIGLPLTILRYNGEEVMVIEMGMNHLEEIDYLTKIALPDIAAITNIGTAHIGELGSRENILQAKMEIIHGMNHGTLVVNNDNDLLSTVHPEGISLKTIGIESDADLKATDIILNEDMSSFRVKVDGQDYDVRVYVPGVHFIFNALIAIQVGLLLDIPMEKCIKGIETFELTKNRNDILTLERHIRVIDGTYNANLDSMKSSIDVLSGYAGRKIAVLGDMLELGDYEETLHRAVGTHLLKKNIDLVLTVGPAARYISDEVNKAKPGLAYHFDDNASLSAYLQECLEENDVVLVKASNGMHLKEVINDLKEKN</sequence>
<reference evidence="10 13" key="1">
    <citation type="submission" date="2021-06" db="EMBL/GenBank/DDBJ databases">
        <title>Collection of gut derived symbiotic bacterial strains cultured from healthy donors.</title>
        <authorList>
            <person name="Lin H."/>
            <person name="Littmann E."/>
            <person name="Pamer E.G."/>
        </authorList>
    </citation>
    <scope>NUCLEOTIDE SEQUENCE</scope>
    <source>
        <strain evidence="11 13">MSK.21.70</strain>
        <strain evidence="10">MSK.21.82</strain>
    </source>
</reference>
<dbReference type="GO" id="GO:0009252">
    <property type="term" value="P:peptidoglycan biosynthetic process"/>
    <property type="evidence" value="ECO:0007669"/>
    <property type="project" value="UniProtKB-UniRule"/>
</dbReference>
<name>A0AAW4MWV2_9FIRM</name>
<keyword evidence="13" id="KW-1185">Reference proteome</keyword>
<dbReference type="GO" id="GO:0005524">
    <property type="term" value="F:ATP binding"/>
    <property type="evidence" value="ECO:0007669"/>
    <property type="project" value="UniProtKB-UniRule"/>
</dbReference>
<dbReference type="EC" id="6.3.2.10" evidence="6 7"/>
<keyword evidence="6" id="KW-0963">Cytoplasm</keyword>
<feature type="domain" description="Mur ligase C-terminal" evidence="8">
    <location>
        <begin position="312"/>
        <end position="431"/>
    </location>
</feature>
<evidence type="ECO:0000256" key="5">
    <source>
        <dbReference type="ARBA" id="ARBA00023306"/>
    </source>
</evidence>
<keyword evidence="2 6" id="KW-0132">Cell division</keyword>
<dbReference type="RefSeq" id="WP_217748004.1">
    <property type="nucleotide sequence ID" value="NZ_JAHOEB010000059.1"/>
</dbReference>
<keyword evidence="4 6" id="KW-0067">ATP-binding</keyword>
<keyword evidence="6 7" id="KW-0573">Peptidoglycan synthesis</keyword>
<evidence type="ECO:0000256" key="1">
    <source>
        <dbReference type="ARBA" id="ARBA00022598"/>
    </source>
</evidence>
<keyword evidence="3 6" id="KW-0547">Nucleotide-binding</keyword>
<accession>A0AAW4MWV2</accession>
<comment type="similarity">
    <text evidence="6">Belongs to the MurCDEF family. MurF subfamily.</text>
</comment>
<dbReference type="GO" id="GO:0051301">
    <property type="term" value="P:cell division"/>
    <property type="evidence" value="ECO:0007669"/>
    <property type="project" value="UniProtKB-KW"/>
</dbReference>
<organism evidence="10 12">
    <name type="scientific">Catenibacterium mitsuokai</name>
    <dbReference type="NCBI Taxonomy" id="100886"/>
    <lineage>
        <taxon>Bacteria</taxon>
        <taxon>Bacillati</taxon>
        <taxon>Bacillota</taxon>
        <taxon>Erysipelotrichia</taxon>
        <taxon>Erysipelotrichales</taxon>
        <taxon>Coprobacillaceae</taxon>
        <taxon>Catenibacterium</taxon>
    </lineage>
</organism>
<evidence type="ECO:0000256" key="4">
    <source>
        <dbReference type="ARBA" id="ARBA00022840"/>
    </source>
</evidence>
<dbReference type="Pfam" id="PF02875">
    <property type="entry name" value="Mur_ligase_C"/>
    <property type="match status" value="1"/>
</dbReference>
<dbReference type="EMBL" id="JAHOEL010000056">
    <property type="protein sequence ID" value="MBV3393254.1"/>
    <property type="molecule type" value="Genomic_DNA"/>
</dbReference>
<dbReference type="EMBL" id="JAHOEF010000060">
    <property type="protein sequence ID" value="MBV3383273.1"/>
    <property type="molecule type" value="Genomic_DNA"/>
</dbReference>
<protein>
    <recommendedName>
        <fullName evidence="6 7">UDP-N-acetylmuramoyl-tripeptide--D-alanyl-D-alanine ligase</fullName>
        <ecNumber evidence="6 7">6.3.2.10</ecNumber>
    </recommendedName>
    <alternativeName>
        <fullName evidence="6">D-alanyl-D-alanine-adding enzyme</fullName>
    </alternativeName>
</protein>
<dbReference type="GO" id="GO:0005737">
    <property type="term" value="C:cytoplasm"/>
    <property type="evidence" value="ECO:0007669"/>
    <property type="project" value="UniProtKB-SubCell"/>
</dbReference>
<keyword evidence="1 6" id="KW-0436">Ligase</keyword>
<comment type="caution">
    <text evidence="10">The sequence shown here is derived from an EMBL/GenBank/DDBJ whole genome shotgun (WGS) entry which is preliminary data.</text>
</comment>
<evidence type="ECO:0000256" key="3">
    <source>
        <dbReference type="ARBA" id="ARBA00022741"/>
    </source>
</evidence>
<dbReference type="PANTHER" id="PTHR43024">
    <property type="entry name" value="UDP-N-ACETYLMURAMOYL-TRIPEPTIDE--D-ALANYL-D-ALANINE LIGASE"/>
    <property type="match status" value="1"/>
</dbReference>